<protein>
    <recommendedName>
        <fullName evidence="2">Ribosome-binding factor A</fullName>
    </recommendedName>
</protein>
<dbReference type="HAMAP" id="MF_00003">
    <property type="entry name" value="RbfA"/>
    <property type="match status" value="1"/>
</dbReference>
<dbReference type="NCBIfam" id="TIGR00082">
    <property type="entry name" value="rbfA"/>
    <property type="match status" value="1"/>
</dbReference>
<gene>
    <name evidence="2" type="primary">rbfA</name>
    <name evidence="4" type="ORF">EDD54_4366</name>
</gene>
<evidence type="ECO:0000256" key="2">
    <source>
        <dbReference type="HAMAP-Rule" id="MF_00003"/>
    </source>
</evidence>
<keyword evidence="5" id="KW-1185">Reference proteome</keyword>
<comment type="subunit">
    <text evidence="2">Monomer. Binds 30S ribosomal subunits, but not 50S ribosomal subunits or 70S ribosomes.</text>
</comment>
<dbReference type="InterPro" id="IPR020053">
    <property type="entry name" value="Ribosome-bd_factorA_CS"/>
</dbReference>
<dbReference type="OrthoDB" id="9805051at2"/>
<dbReference type="GO" id="GO:0043024">
    <property type="term" value="F:ribosomal small subunit binding"/>
    <property type="evidence" value="ECO:0007669"/>
    <property type="project" value="TreeGrafter"/>
</dbReference>
<dbReference type="NCBIfam" id="NF001802">
    <property type="entry name" value="PRK00521.2-5"/>
    <property type="match status" value="1"/>
</dbReference>
<reference evidence="4 5" key="1">
    <citation type="submission" date="2019-03" db="EMBL/GenBank/DDBJ databases">
        <title>Genomic Encyclopedia of Type Strains, Phase IV (KMG-IV): sequencing the most valuable type-strain genomes for metagenomic binning, comparative biology and taxonomic classification.</title>
        <authorList>
            <person name="Goeker M."/>
        </authorList>
    </citation>
    <scope>NUCLEOTIDE SEQUENCE [LARGE SCALE GENOMIC DNA]</scope>
    <source>
        <strain evidence="4 5">DSM 102969</strain>
    </source>
</reference>
<evidence type="ECO:0000256" key="3">
    <source>
        <dbReference type="SAM" id="MobiDB-lite"/>
    </source>
</evidence>
<proteinExistence type="inferred from homology"/>
<feature type="compositionally biased region" description="Acidic residues" evidence="3">
    <location>
        <begin position="135"/>
        <end position="147"/>
    </location>
</feature>
<organism evidence="4 5">
    <name type="scientific">Oharaeibacter diazotrophicus</name>
    <dbReference type="NCBI Taxonomy" id="1920512"/>
    <lineage>
        <taxon>Bacteria</taxon>
        <taxon>Pseudomonadati</taxon>
        <taxon>Pseudomonadota</taxon>
        <taxon>Alphaproteobacteria</taxon>
        <taxon>Hyphomicrobiales</taxon>
        <taxon>Pleomorphomonadaceae</taxon>
        <taxon>Oharaeibacter</taxon>
    </lineage>
</organism>
<keyword evidence="2" id="KW-0963">Cytoplasm</keyword>
<dbReference type="EMBL" id="SNXY01000012">
    <property type="protein sequence ID" value="TDP81496.1"/>
    <property type="molecule type" value="Genomic_DNA"/>
</dbReference>
<dbReference type="InterPro" id="IPR000238">
    <property type="entry name" value="RbfA"/>
</dbReference>
<dbReference type="GO" id="GO:0030490">
    <property type="term" value="P:maturation of SSU-rRNA"/>
    <property type="evidence" value="ECO:0007669"/>
    <property type="project" value="UniProtKB-UniRule"/>
</dbReference>
<comment type="caution">
    <text evidence="4">The sequence shown here is derived from an EMBL/GenBank/DDBJ whole genome shotgun (WGS) entry which is preliminary data.</text>
</comment>
<evidence type="ECO:0000313" key="4">
    <source>
        <dbReference type="EMBL" id="TDP81496.1"/>
    </source>
</evidence>
<keyword evidence="1 2" id="KW-0690">Ribosome biogenesis</keyword>
<dbReference type="InterPro" id="IPR023799">
    <property type="entry name" value="RbfA_dom_sf"/>
</dbReference>
<comment type="subcellular location">
    <subcellularLocation>
        <location evidence="2">Cytoplasm</location>
    </subcellularLocation>
</comment>
<dbReference type="PROSITE" id="PS01319">
    <property type="entry name" value="RBFA"/>
    <property type="match status" value="1"/>
</dbReference>
<dbReference type="Proteomes" id="UP000294547">
    <property type="component" value="Unassembled WGS sequence"/>
</dbReference>
<comment type="function">
    <text evidence="2">One of several proteins that assist in the late maturation steps of the functional core of the 30S ribosomal subunit. Associates with free 30S ribosomal subunits (but not with 30S subunits that are part of 70S ribosomes or polysomes). Required for efficient processing of 16S rRNA. May interact with the 5'-terminal helix region of 16S rRNA.</text>
</comment>
<dbReference type="Pfam" id="PF02033">
    <property type="entry name" value="RBFA"/>
    <property type="match status" value="1"/>
</dbReference>
<feature type="region of interest" description="Disordered" evidence="3">
    <location>
        <begin position="128"/>
        <end position="147"/>
    </location>
</feature>
<dbReference type="Gene3D" id="3.30.300.20">
    <property type="match status" value="1"/>
</dbReference>
<dbReference type="GO" id="GO:0005829">
    <property type="term" value="C:cytosol"/>
    <property type="evidence" value="ECO:0007669"/>
    <property type="project" value="TreeGrafter"/>
</dbReference>
<dbReference type="InterPro" id="IPR015946">
    <property type="entry name" value="KH_dom-like_a/b"/>
</dbReference>
<evidence type="ECO:0000313" key="5">
    <source>
        <dbReference type="Proteomes" id="UP000294547"/>
    </source>
</evidence>
<name>A0A4R6R7F4_9HYPH</name>
<dbReference type="PANTHER" id="PTHR33515">
    <property type="entry name" value="RIBOSOME-BINDING FACTOR A, CHLOROPLASTIC-RELATED"/>
    <property type="match status" value="1"/>
</dbReference>
<dbReference type="SUPFAM" id="SSF89919">
    <property type="entry name" value="Ribosome-binding factor A, RbfA"/>
    <property type="match status" value="1"/>
</dbReference>
<sequence length="147" mass="16262">MSRRAHDQGQPKGPSQRQLRVGELIRHALADLIARGEIQDDEIDRLIVTIPEVRVSPDLKNATVYVTALVGADPQAAPKALARHKGFIRSQIARRIDLRYAPDLVFRFDDRFDEDARIDALLRSPEVKRDIEAPSSEDGDGGDGGGD</sequence>
<accession>A0A4R6R7F4</accession>
<comment type="similarity">
    <text evidence="2">Belongs to the RbfA family.</text>
</comment>
<dbReference type="AlphaFoldDB" id="A0A4R6R7F4"/>
<dbReference type="RefSeq" id="WP_126540673.1">
    <property type="nucleotide sequence ID" value="NZ_BSPM01000002.1"/>
</dbReference>
<dbReference type="PANTHER" id="PTHR33515:SF1">
    <property type="entry name" value="RIBOSOME-BINDING FACTOR A, CHLOROPLASTIC-RELATED"/>
    <property type="match status" value="1"/>
</dbReference>
<evidence type="ECO:0000256" key="1">
    <source>
        <dbReference type="ARBA" id="ARBA00022517"/>
    </source>
</evidence>